<dbReference type="RefSeq" id="WP_196287383.1">
    <property type="nucleotide sequence ID" value="NZ_JADQDP010000003.1"/>
</dbReference>
<proteinExistence type="predicted"/>
<evidence type="ECO:0000313" key="3">
    <source>
        <dbReference type="EMBL" id="MBF9143061.1"/>
    </source>
</evidence>
<dbReference type="Proteomes" id="UP000645610">
    <property type="component" value="Unassembled WGS sequence"/>
</dbReference>
<name>A0A931BID7_9BACT</name>
<sequence length="809" mass="88733">MKLTTRHAPWGTRTALGLLLGLAGARAAAGQAAAPLDSLDGLTGKLLRYEQRGPHEKLFLHLDRPVYLSGETLWFKIYAADGTRARPLALSSVAYVEVLDADHRPVLQTKVALQKGSGQGSLVLPTALAAGSYTVRAYTSWMKNFSPDAYFHRTVTVINTQLASGAGARDSATSYDAQFFPEGGHLVRGLRSRVAFKIADKAGRGVSAEGKVLSSSGAVVATFKTLRYGMGHFDFTPARGADTYTATITLGPKRALTRPLPAPAEQGYVMRLDDTGPDQLTLTVTATGGAPTETLALLAHSRQQVALATRQPLAGGQAAFTFPKSALLDGVSHLTLFNADRKPVCERLYFRAPQRLLALAARADKPQYTTRDKVSVQVGAEAQPAAEAANLSMAVYRLDSLTTAAAPGIDRYLWLTSDLQGTVENPDYYFTATGPEAAEATDNLLLTQGWSRFKWEDVLAAPKPFEFLPEPYGPIVQAQVLRAGTRQPQPGITTYLASPSRIVDLSVAASNAQGIVRFEPKRFGGSREIILQTDPGQDSTSQLTVVNPFSERYATGPRPAFGITPRFQQDYAKRHFQAQVQSAFAGRYRHRYATERVDSLSFFGKPDETYLLDKFTRFKVMEEVLREYVPGVIVRIRKDGFHLLVVDRLNKAVLSENPMVLLDGVPVFNINKIMALNPLKIRKLEVMDGRYFHGPAVYNGLVSFTTYKGDLEGFPLDPRVLVQEYEGVQRQREFYAPRYDTPEAAKSRLPDLRNLLYWNPEINLTGLTAKTLDFYTGDQAGRYLVVLQGLATDGRAGSRSFVLDVKPAL</sequence>
<dbReference type="EMBL" id="JADQDP010000003">
    <property type="protein sequence ID" value="MBF9143061.1"/>
    <property type="molecule type" value="Genomic_DNA"/>
</dbReference>
<organism evidence="3 4">
    <name type="scientific">Hymenobacter properus</name>
    <dbReference type="NCBI Taxonomy" id="2791026"/>
    <lineage>
        <taxon>Bacteria</taxon>
        <taxon>Pseudomonadati</taxon>
        <taxon>Bacteroidota</taxon>
        <taxon>Cytophagia</taxon>
        <taxon>Cytophagales</taxon>
        <taxon>Hymenobacteraceae</taxon>
        <taxon>Hymenobacter</taxon>
    </lineage>
</organism>
<dbReference type="Pfam" id="PF01835">
    <property type="entry name" value="MG2"/>
    <property type="match status" value="1"/>
</dbReference>
<dbReference type="AlphaFoldDB" id="A0A931BID7"/>
<gene>
    <name evidence="3" type="ORF">I2I01_15545</name>
</gene>
<comment type="caution">
    <text evidence="3">The sequence shown here is derived from an EMBL/GenBank/DDBJ whole genome shotgun (WGS) entry which is preliminary data.</text>
</comment>
<keyword evidence="1" id="KW-0732">Signal</keyword>
<dbReference type="GO" id="GO:0004866">
    <property type="term" value="F:endopeptidase inhibitor activity"/>
    <property type="evidence" value="ECO:0007669"/>
    <property type="project" value="InterPro"/>
</dbReference>
<dbReference type="InterPro" id="IPR002890">
    <property type="entry name" value="MG2"/>
</dbReference>
<dbReference type="Gene3D" id="2.60.40.1930">
    <property type="match status" value="1"/>
</dbReference>
<feature type="signal peptide" evidence="1">
    <location>
        <begin position="1"/>
        <end position="27"/>
    </location>
</feature>
<evidence type="ECO:0000313" key="4">
    <source>
        <dbReference type="Proteomes" id="UP000645610"/>
    </source>
</evidence>
<evidence type="ECO:0000259" key="2">
    <source>
        <dbReference type="Pfam" id="PF01835"/>
    </source>
</evidence>
<feature type="chain" id="PRO_5036875713" description="Macroglobulin domain-containing protein" evidence="1">
    <location>
        <begin position="28"/>
        <end position="809"/>
    </location>
</feature>
<evidence type="ECO:0000256" key="1">
    <source>
        <dbReference type="SAM" id="SignalP"/>
    </source>
</evidence>
<accession>A0A931BID7</accession>
<keyword evidence="4" id="KW-1185">Reference proteome</keyword>
<feature type="domain" description="Macroglobulin" evidence="2">
    <location>
        <begin position="57"/>
        <end position="140"/>
    </location>
</feature>
<protein>
    <recommendedName>
        <fullName evidence="2">Macroglobulin domain-containing protein</fullName>
    </recommendedName>
</protein>
<reference evidence="3 4" key="1">
    <citation type="submission" date="2020-11" db="EMBL/GenBank/DDBJ databases">
        <authorList>
            <person name="Kim M.K."/>
        </authorList>
    </citation>
    <scope>NUCLEOTIDE SEQUENCE [LARGE SCALE GENOMIC DNA]</scope>
    <source>
        <strain evidence="3 4">BT439</strain>
    </source>
</reference>